<gene>
    <name evidence="12" type="primary">lacZ</name>
    <name evidence="11" type="ordered locus">Prede_1042</name>
    <name evidence="12" type="ORF">HMPREF9136_0913</name>
</gene>
<dbReference type="PATRIC" id="fig|908937.9.peg.1091"/>
<dbReference type="InterPro" id="IPR006104">
    <property type="entry name" value="Glyco_hydro_2_N"/>
</dbReference>
<reference evidence="12 13" key="1">
    <citation type="submission" date="2011-04" db="EMBL/GenBank/DDBJ databases">
        <authorList>
            <person name="Muzny D."/>
            <person name="Qin X."/>
            <person name="Deng J."/>
            <person name="Jiang H."/>
            <person name="Liu Y."/>
            <person name="Qu J."/>
            <person name="Song X.-Z."/>
            <person name="Zhang L."/>
            <person name="Thornton R."/>
            <person name="Coyle M."/>
            <person name="Francisco L."/>
            <person name="Jackson L."/>
            <person name="Javaid M."/>
            <person name="Korchina V."/>
            <person name="Kovar C."/>
            <person name="Mata R."/>
            <person name="Mathew T."/>
            <person name="Ngo R."/>
            <person name="Nguyen L."/>
            <person name="Nguyen N."/>
            <person name="Okwuonu G."/>
            <person name="Ongeri F."/>
            <person name="Pham C."/>
            <person name="Simmons D."/>
            <person name="Wilczek-Boney K."/>
            <person name="Hale W."/>
            <person name="Jakkamsetti A."/>
            <person name="Pham P."/>
            <person name="Ruth R."/>
            <person name="San Lucas F."/>
            <person name="Warren J."/>
            <person name="Zhang J."/>
            <person name="Zhao Z."/>
            <person name="Zhou C."/>
            <person name="Zhu D."/>
            <person name="Lee S."/>
            <person name="Bess C."/>
            <person name="Blankenburg K."/>
            <person name="Forbes L."/>
            <person name="Fu Q."/>
            <person name="Gubbala S."/>
            <person name="Hirani K."/>
            <person name="Jayaseelan J.C."/>
            <person name="Lara F."/>
            <person name="Munidasa M."/>
            <person name="Palculict T."/>
            <person name="Patil S."/>
            <person name="Pu L.-L."/>
            <person name="Saada N."/>
            <person name="Tang L."/>
            <person name="Weissenberger G."/>
            <person name="Zhu Y."/>
            <person name="Hemphill L."/>
            <person name="Shang Y."/>
            <person name="Youmans B."/>
            <person name="Ayvaz T."/>
            <person name="Ross M."/>
            <person name="Santibanez J."/>
            <person name="Aqrawi P."/>
            <person name="Gross S."/>
            <person name="Joshi V."/>
            <person name="Fowler G."/>
            <person name="Nazareth L."/>
            <person name="Reid J."/>
            <person name="Worley K."/>
            <person name="Petrosino J."/>
            <person name="Highlander S."/>
            <person name="Gibbs R."/>
        </authorList>
    </citation>
    <scope>NUCLEOTIDE SEQUENCE [LARGE SCALE GENOMIC DNA]</scope>
    <source>
        <strain evidence="12 13">DSM 3688</strain>
    </source>
</reference>
<dbReference type="InterPro" id="IPR011013">
    <property type="entry name" value="Gal_mutarotase_sf_dom"/>
</dbReference>
<dbReference type="InterPro" id="IPR014718">
    <property type="entry name" value="GH-type_carb-bd"/>
</dbReference>
<evidence type="ECO:0000313" key="14">
    <source>
        <dbReference type="Proteomes" id="UP000010862"/>
    </source>
</evidence>
<dbReference type="Pfam" id="PF16353">
    <property type="entry name" value="LacZ_4"/>
    <property type="match status" value="1"/>
</dbReference>
<dbReference type="eggNOG" id="COG3250">
    <property type="taxonomic scope" value="Bacteria"/>
</dbReference>
<feature type="domain" description="Beta galactosidase small chain/" evidence="10">
    <location>
        <begin position="941"/>
        <end position="1207"/>
    </location>
</feature>
<dbReference type="OrthoDB" id="9801077at2"/>
<dbReference type="AlphaFoldDB" id="F9D235"/>
<dbReference type="InterPro" id="IPR006103">
    <property type="entry name" value="Glyco_hydro_2_cat"/>
</dbReference>
<dbReference type="InterPro" id="IPR006101">
    <property type="entry name" value="Glyco_hydro_2"/>
</dbReference>
<dbReference type="Pfam" id="PF00703">
    <property type="entry name" value="Glyco_hydro_2"/>
    <property type="match status" value="1"/>
</dbReference>
<reference evidence="14" key="2">
    <citation type="submission" date="2012-02" db="EMBL/GenBank/DDBJ databases">
        <title>Complete sequence of chromosome 1 of Prevotella dentalis DSM 3688.</title>
        <authorList>
            <person name="Lucas S."/>
            <person name="Copeland A."/>
            <person name="Lapidus A."/>
            <person name="Glavina del Rio T."/>
            <person name="Dalin E."/>
            <person name="Tice H."/>
            <person name="Bruce D."/>
            <person name="Goodwin L."/>
            <person name="Pitluck S."/>
            <person name="Peters L."/>
            <person name="Mikhailova N."/>
            <person name="Chertkov O."/>
            <person name="Kyrpides N."/>
            <person name="Mavromatis K."/>
            <person name="Ivanova N."/>
            <person name="Brettin T."/>
            <person name="Detter J.C."/>
            <person name="Han C."/>
            <person name="Larimer F."/>
            <person name="Land M."/>
            <person name="Hauser L."/>
            <person name="Markowitz V."/>
            <person name="Cheng J.-F."/>
            <person name="Hugenholtz P."/>
            <person name="Woyke T."/>
            <person name="Wu D."/>
            <person name="Gronow S."/>
            <person name="Wellnitz S."/>
            <person name="Brambilla E."/>
            <person name="Klenk H.-P."/>
            <person name="Eisen J.A."/>
        </authorList>
    </citation>
    <scope>NUCLEOTIDE SEQUENCE [LARGE SCALE GENOMIC DNA]</scope>
    <source>
        <strain evidence="14">ATCC 49559 / DSM 3688 / JCM 13448 / NCTC 12043 / ES 2772</strain>
    </source>
</reference>
<dbReference type="SMART" id="SM01038">
    <property type="entry name" value="Bgal_small_N"/>
    <property type="match status" value="1"/>
</dbReference>
<evidence type="ECO:0000259" key="10">
    <source>
        <dbReference type="SMART" id="SM01038"/>
    </source>
</evidence>
<proteinExistence type="inferred from homology"/>
<evidence type="ECO:0000256" key="2">
    <source>
        <dbReference type="ARBA" id="ARBA00001913"/>
    </source>
</evidence>
<keyword evidence="14" id="KW-1185">Reference proteome</keyword>
<evidence type="ECO:0000256" key="8">
    <source>
        <dbReference type="ARBA" id="ARBA00023295"/>
    </source>
</evidence>
<evidence type="ECO:0000313" key="13">
    <source>
        <dbReference type="Proteomes" id="UP000007820"/>
    </source>
</evidence>
<dbReference type="Gene3D" id="3.20.20.80">
    <property type="entry name" value="Glycosidases"/>
    <property type="match status" value="1"/>
</dbReference>
<dbReference type="Gene3D" id="2.70.98.10">
    <property type="match status" value="1"/>
</dbReference>
<dbReference type="Pfam" id="PF02929">
    <property type="entry name" value="Bgal_small_N"/>
    <property type="match status" value="1"/>
</dbReference>
<dbReference type="Proteomes" id="UP000010862">
    <property type="component" value="Chromosome 1"/>
</dbReference>
<comment type="similarity">
    <text evidence="3">Belongs to the glycosyl hydrolase 2 family.</text>
</comment>
<evidence type="ECO:0000256" key="7">
    <source>
        <dbReference type="ARBA" id="ARBA00022837"/>
    </source>
</evidence>
<evidence type="ECO:0000313" key="11">
    <source>
        <dbReference type="EMBL" id="AGB28379.1"/>
    </source>
</evidence>
<dbReference type="SUPFAM" id="SSF49303">
    <property type="entry name" value="beta-Galactosidase/glucuronidase domain"/>
    <property type="match status" value="2"/>
</dbReference>
<evidence type="ECO:0000256" key="5">
    <source>
        <dbReference type="ARBA" id="ARBA00012756"/>
    </source>
</evidence>
<dbReference type="Proteomes" id="UP000007820">
    <property type="component" value="Unassembled WGS sequence"/>
</dbReference>
<dbReference type="InterPro" id="IPR032312">
    <property type="entry name" value="LacZ_4"/>
</dbReference>
<evidence type="ECO:0000256" key="1">
    <source>
        <dbReference type="ARBA" id="ARBA00001412"/>
    </source>
</evidence>
<protein>
    <recommendedName>
        <fullName evidence="5">beta-galactosidase</fullName>
        <ecNumber evidence="5">3.2.1.23</ecNumber>
    </recommendedName>
    <alternativeName>
        <fullName evidence="9">Lactase</fullName>
    </alternativeName>
</protein>
<dbReference type="InterPro" id="IPR023232">
    <property type="entry name" value="Glyco_hydro_2_AS"/>
</dbReference>
<dbReference type="InterPro" id="IPR017853">
    <property type="entry name" value="GH"/>
</dbReference>
<dbReference type="GO" id="GO:0009341">
    <property type="term" value="C:beta-galactosidase complex"/>
    <property type="evidence" value="ECO:0007669"/>
    <property type="project" value="InterPro"/>
</dbReference>
<dbReference type="InterPro" id="IPR008979">
    <property type="entry name" value="Galactose-bd-like_sf"/>
</dbReference>
<dbReference type="InterPro" id="IPR050347">
    <property type="entry name" value="Bact_Beta-galactosidase"/>
</dbReference>
<dbReference type="SUPFAM" id="SSF51445">
    <property type="entry name" value="(Trans)glycosidases"/>
    <property type="match status" value="1"/>
</dbReference>
<dbReference type="InterPro" id="IPR006102">
    <property type="entry name" value="Ig-like_GH2"/>
</dbReference>
<dbReference type="Gene3D" id="2.60.40.10">
    <property type="entry name" value="Immunoglobulins"/>
    <property type="match status" value="2"/>
</dbReference>
<keyword evidence="7" id="KW-0106">Calcium</keyword>
<dbReference type="GO" id="GO:0004565">
    <property type="term" value="F:beta-galactosidase activity"/>
    <property type="evidence" value="ECO:0007669"/>
    <property type="project" value="UniProtKB-EC"/>
</dbReference>
<evidence type="ECO:0000256" key="3">
    <source>
        <dbReference type="ARBA" id="ARBA00007401"/>
    </source>
</evidence>
<dbReference type="GO" id="GO:0030246">
    <property type="term" value="F:carbohydrate binding"/>
    <property type="evidence" value="ECO:0007669"/>
    <property type="project" value="InterPro"/>
</dbReference>
<dbReference type="EMBL" id="AFPW01000012">
    <property type="protein sequence ID" value="EGQ15853.1"/>
    <property type="molecule type" value="Genomic_DNA"/>
</dbReference>
<dbReference type="InterPro" id="IPR004199">
    <property type="entry name" value="B-gal_small/dom_5"/>
</dbReference>
<dbReference type="GO" id="GO:0005990">
    <property type="term" value="P:lactose catabolic process"/>
    <property type="evidence" value="ECO:0007669"/>
    <property type="project" value="TreeGrafter"/>
</dbReference>
<dbReference type="Gene3D" id="2.60.120.260">
    <property type="entry name" value="Galactose-binding domain-like"/>
    <property type="match status" value="1"/>
</dbReference>
<dbReference type="PANTHER" id="PTHR46323">
    <property type="entry name" value="BETA-GALACTOSIDASE"/>
    <property type="match status" value="1"/>
</dbReference>
<dbReference type="SUPFAM" id="SSF74650">
    <property type="entry name" value="Galactose mutarotase-like"/>
    <property type="match status" value="1"/>
</dbReference>
<dbReference type="Pfam" id="PF02836">
    <property type="entry name" value="Glyco_hydro_2_C"/>
    <property type="match status" value="1"/>
</dbReference>
<dbReference type="EC" id="3.2.1.23" evidence="5"/>
<keyword evidence="6 12" id="KW-0378">Hydrolase</keyword>
<sequence>MIANTRKTLLPLIILLGLFIPNVVFGADNIKSLWKNYVPDGQPFSTTTDIDFSQHALRAVIDLSTCRMDRQLEDILSFGSNISQWNGTHVHLYYTRSSQSLQIDVLIAGQGNVVRTDIILPSTDLTVEFNRDGLIVNGESYAGATVCQLISSMNHIEIGSTEGNTRSWATYKDVSLIPYTAPQSKPNPADFSVGFISDQTFFQHKKEVGHATFIPYTTEAEMKADAHYDRPWLTPEKAQTIDLNGVWKFKYIAGTSSGPGESDFFADKYDDESWDTIRVPLSWEMAGYGKPVYTNVGYPFYNTPPRAMTGISGNGVVDDNAIGFYRRMFRLPDGWTDKRVFIHFDGVYSAAVVWVNGQYAGYSQGSNNDAEFDITELVRRGDNQLSVRVYRWSDGSYLEGQDMWHLSGIHRDVYLVATPKVFVRDHRITADLTADATSGSMIVELTVDNRDSISAAKTFTVKLLDPDGATVASGTTYYSGTDTQKLSVMLSSLAQLKPWTAETPNLYTVTVSQTEGGSEEMVFSTKYGFRKITKSGNLVYINGKRIFFKGVNTQDTHPEYGRAIDVATMLKDVTLMKQANVNTVRTSHYPRQPKMYAMFDYYGLYCMDEADMECHYNQSLASNASWSAAITDREVRMVLRDRNHPSIIFWSMGNESGGASNLMAAIAEVRKLDDRMIHYEGNNAIADISSSMYPTVSDVTARKGGYAGKPYFICEYAHAMGQALGNFKEYWDVIENSTGIIGACIWDWVDQAIYDPVRLKQSEKTDSRGFHYWTAGYDYNTVNADIGFQGNFMDNGIITPDRAWTGKLTEVRKVYQNAVFEKFENKTATIRNKNSFVNLSDYNLAYEVLRDGSVVERGAVPMPGVAPEGTGTVQVPYTTETTDGAEYLIVLSLTLKTAQSWGMAGYAVAYEQFKITERPELKAYSSRGTISVSGQTVTGMTADGQTFSIVFAGGKINSWTYAGKQIMQQGFDFNNYRDIENDRNGQVTGLPYANSSTVIVTSPPTKNGSTATMVVEGRSPNCNYIIAYTFYGDATVDMKVTFTPTGGNRRIGLGVQFAKGFENVEYYARGPWSNYTDRKTGSFLGRYVTTVDDMVEELTHPQTYGDRQDMRDLTLTNSTDGVALRIVSGGQVSFSLSHYDETRWCYNGDRMWSTKLHWTDMVRQPQIYAHFDYMQRGLGNNSCGGDICLPEYVCPTSGSYTYTLRLTPSLTK</sequence>
<evidence type="ECO:0000256" key="4">
    <source>
        <dbReference type="ARBA" id="ARBA00011245"/>
    </source>
</evidence>
<dbReference type="InterPro" id="IPR013783">
    <property type="entry name" value="Ig-like_fold"/>
</dbReference>
<keyword evidence="8 12" id="KW-0326">Glycosidase</keyword>
<dbReference type="PROSITE" id="PS00608">
    <property type="entry name" value="GLYCOSYL_HYDROL_F2_2"/>
    <property type="match status" value="1"/>
</dbReference>
<accession>F9D235</accession>
<dbReference type="HOGENOM" id="CLU_002346_0_2_10"/>
<dbReference type="KEGG" id="pdt:Prede_1042"/>
<evidence type="ECO:0000256" key="6">
    <source>
        <dbReference type="ARBA" id="ARBA00022801"/>
    </source>
</evidence>
<dbReference type="Pfam" id="PF02837">
    <property type="entry name" value="Glyco_hydro_2_N"/>
    <property type="match status" value="1"/>
</dbReference>
<dbReference type="PRINTS" id="PR00132">
    <property type="entry name" value="GLHYDRLASE2"/>
</dbReference>
<reference evidence="11" key="3">
    <citation type="submission" date="2012-02" db="EMBL/GenBank/DDBJ databases">
        <title>Complete sequence of chromosome 1 of Prevotella dentalis DSM 3688.</title>
        <authorList>
            <consortium name="US DOE Joint Genome Institute (JGI-PGF)"/>
            <person name="Lucas S."/>
            <person name="Copeland A."/>
            <person name="Lapidus A."/>
            <person name="Glavina del Rio T."/>
            <person name="Dalin E."/>
            <person name="Tice H."/>
            <person name="Bruce D."/>
            <person name="Goodwin L."/>
            <person name="Pitluck S."/>
            <person name="Peters L."/>
            <person name="Mikhailova N."/>
            <person name="Chertkov O."/>
            <person name="Kyrpides N."/>
            <person name="Mavromatis K."/>
            <person name="Ivanova N."/>
            <person name="Brettin T."/>
            <person name="Detter J.C."/>
            <person name="Han C."/>
            <person name="Larimer F."/>
            <person name="Land M."/>
            <person name="Hauser L."/>
            <person name="Markowitz V."/>
            <person name="Cheng J.-F."/>
            <person name="Hugenholtz P."/>
            <person name="Woyke T."/>
            <person name="Wu D."/>
            <person name="Gronow S."/>
            <person name="Wellnitz S."/>
            <person name="Brambilla E."/>
            <person name="Klenk H.-P."/>
            <person name="Eisen J.A."/>
        </authorList>
    </citation>
    <scope>NUCLEOTIDE SEQUENCE [LARGE SCALE GENOMIC DNA]</scope>
    <source>
        <strain evidence="11">DSM 3688</strain>
    </source>
</reference>
<dbReference type="EMBL" id="CP003368">
    <property type="protein sequence ID" value="AGB28379.1"/>
    <property type="molecule type" value="Genomic_DNA"/>
</dbReference>
<comment type="cofactor">
    <cofactor evidence="2">
        <name>Ca(2+)</name>
        <dbReference type="ChEBI" id="CHEBI:29108"/>
    </cofactor>
</comment>
<dbReference type="PANTHER" id="PTHR46323:SF2">
    <property type="entry name" value="BETA-GALACTOSIDASE"/>
    <property type="match status" value="1"/>
</dbReference>
<comment type="catalytic activity">
    <reaction evidence="1">
        <text>Hydrolysis of terminal non-reducing beta-D-galactose residues in beta-D-galactosides.</text>
        <dbReference type="EC" id="3.2.1.23"/>
    </reaction>
</comment>
<name>F9D235_PREDD</name>
<comment type="subunit">
    <text evidence="4">Monomer.</text>
</comment>
<dbReference type="InterPro" id="IPR036156">
    <property type="entry name" value="Beta-gal/glucu_dom_sf"/>
</dbReference>
<organism evidence="12 13">
    <name type="scientific">Prevotella dentalis (strain ATCC 49559 / DSM 3688 / JCM 13448 / NCTC 12043 / ES 2772)</name>
    <name type="common">Mitsuokella dentalis</name>
    <dbReference type="NCBI Taxonomy" id="908937"/>
    <lineage>
        <taxon>Bacteria</taxon>
        <taxon>Pseudomonadati</taxon>
        <taxon>Bacteroidota</taxon>
        <taxon>Bacteroidia</taxon>
        <taxon>Bacteroidales</taxon>
        <taxon>Prevotellaceae</taxon>
        <taxon>Prevotella</taxon>
    </lineage>
</organism>
<evidence type="ECO:0000313" key="12">
    <source>
        <dbReference type="EMBL" id="EGQ15853.1"/>
    </source>
</evidence>
<evidence type="ECO:0000256" key="9">
    <source>
        <dbReference type="ARBA" id="ARBA00032230"/>
    </source>
</evidence>
<dbReference type="SUPFAM" id="SSF49785">
    <property type="entry name" value="Galactose-binding domain-like"/>
    <property type="match status" value="1"/>
</dbReference>
<dbReference type="STRING" id="908937.Prede_1042"/>